<dbReference type="VEuPathDB" id="FungiDB:MCYG_06232"/>
<feature type="region of interest" description="Disordered" evidence="2">
    <location>
        <begin position="273"/>
        <end position="292"/>
    </location>
</feature>
<evidence type="ECO:0000256" key="1">
    <source>
        <dbReference type="PROSITE-ProRule" id="PRU00267"/>
    </source>
</evidence>
<keyword evidence="1" id="KW-0539">Nucleus</keyword>
<evidence type="ECO:0000313" key="5">
    <source>
        <dbReference type="Proteomes" id="UP000002035"/>
    </source>
</evidence>
<evidence type="ECO:0000259" key="3">
    <source>
        <dbReference type="PROSITE" id="PS50118"/>
    </source>
</evidence>
<evidence type="ECO:0000313" key="4">
    <source>
        <dbReference type="EMBL" id="EEQ33413.1"/>
    </source>
</evidence>
<dbReference type="RefSeq" id="XP_002844268.1">
    <property type="nucleotide sequence ID" value="XM_002844222.1"/>
</dbReference>
<dbReference type="InterPro" id="IPR009071">
    <property type="entry name" value="HMG_box_dom"/>
</dbReference>
<dbReference type="HOGENOM" id="CLU_048021_1_0_1"/>
<feature type="compositionally biased region" description="Basic and acidic residues" evidence="2">
    <location>
        <begin position="273"/>
        <end position="285"/>
    </location>
</feature>
<dbReference type="GO" id="GO:0005634">
    <property type="term" value="C:nucleus"/>
    <property type="evidence" value="ECO:0007669"/>
    <property type="project" value="UniProtKB-UniRule"/>
</dbReference>
<dbReference type="PROSITE" id="PS50118">
    <property type="entry name" value="HMG_BOX_2"/>
    <property type="match status" value="1"/>
</dbReference>
<dbReference type="InterPro" id="IPR036910">
    <property type="entry name" value="HMG_box_dom_sf"/>
</dbReference>
<accession>C5FU29</accession>
<protein>
    <submittedName>
        <fullName evidence="4">HMG box protein</fullName>
    </submittedName>
</protein>
<dbReference type="GeneID" id="9222507"/>
<dbReference type="OMA" id="WVKSHTP"/>
<dbReference type="OrthoDB" id="1919336at2759"/>
<proteinExistence type="predicted"/>
<dbReference type="Pfam" id="PF00505">
    <property type="entry name" value="HMG_box"/>
    <property type="match status" value="1"/>
</dbReference>
<feature type="domain" description="HMG box" evidence="3">
    <location>
        <begin position="211"/>
        <end position="277"/>
    </location>
</feature>
<dbReference type="GO" id="GO:0003677">
    <property type="term" value="F:DNA binding"/>
    <property type="evidence" value="ECO:0007669"/>
    <property type="project" value="UniProtKB-UniRule"/>
</dbReference>
<organism evidence="4 5">
    <name type="scientific">Arthroderma otae (strain ATCC MYA-4605 / CBS 113480)</name>
    <name type="common">Microsporum canis</name>
    <dbReference type="NCBI Taxonomy" id="554155"/>
    <lineage>
        <taxon>Eukaryota</taxon>
        <taxon>Fungi</taxon>
        <taxon>Dikarya</taxon>
        <taxon>Ascomycota</taxon>
        <taxon>Pezizomycotina</taxon>
        <taxon>Eurotiomycetes</taxon>
        <taxon>Eurotiomycetidae</taxon>
        <taxon>Onygenales</taxon>
        <taxon>Arthrodermataceae</taxon>
        <taxon>Microsporum</taxon>
    </lineage>
</organism>
<dbReference type="eggNOG" id="ENOG502SA5X">
    <property type="taxonomic scope" value="Eukaryota"/>
</dbReference>
<dbReference type="Proteomes" id="UP000002035">
    <property type="component" value="Unassembled WGS sequence"/>
</dbReference>
<evidence type="ECO:0000256" key="2">
    <source>
        <dbReference type="SAM" id="MobiDB-lite"/>
    </source>
</evidence>
<dbReference type="SUPFAM" id="SSF47095">
    <property type="entry name" value="HMG-box"/>
    <property type="match status" value="1"/>
</dbReference>
<feature type="compositionally biased region" description="Basic and acidic residues" evidence="2">
    <location>
        <begin position="84"/>
        <end position="109"/>
    </location>
</feature>
<keyword evidence="5" id="KW-1185">Reference proteome</keyword>
<dbReference type="AlphaFoldDB" id="C5FU29"/>
<dbReference type="Gene3D" id="1.10.30.10">
    <property type="entry name" value="High mobility group box domain"/>
    <property type="match status" value="1"/>
</dbReference>
<name>C5FU29_ARTOC</name>
<dbReference type="SMART" id="SM00398">
    <property type="entry name" value="HMG"/>
    <property type="match status" value="1"/>
</dbReference>
<dbReference type="STRING" id="554155.C5FU29"/>
<feature type="region of interest" description="Disordered" evidence="2">
    <location>
        <begin position="58"/>
        <end position="117"/>
    </location>
</feature>
<reference evidence="5" key="1">
    <citation type="journal article" date="2012" name="MBio">
        <title>Comparative genome analysis of Trichophyton rubrum and related dermatophytes reveals candidate genes involved in infection.</title>
        <authorList>
            <person name="Martinez D.A."/>
            <person name="Oliver B.G."/>
            <person name="Graeser Y."/>
            <person name="Goldberg J.M."/>
            <person name="Li W."/>
            <person name="Martinez-Rossi N.M."/>
            <person name="Monod M."/>
            <person name="Shelest E."/>
            <person name="Barton R.C."/>
            <person name="Birch E."/>
            <person name="Brakhage A.A."/>
            <person name="Chen Z."/>
            <person name="Gurr S.J."/>
            <person name="Heiman D."/>
            <person name="Heitman J."/>
            <person name="Kosti I."/>
            <person name="Rossi A."/>
            <person name="Saif S."/>
            <person name="Samalova M."/>
            <person name="Saunders C.W."/>
            <person name="Shea T."/>
            <person name="Summerbell R.C."/>
            <person name="Xu J."/>
            <person name="Young S."/>
            <person name="Zeng Q."/>
            <person name="Birren B.W."/>
            <person name="Cuomo C.A."/>
            <person name="White T.C."/>
        </authorList>
    </citation>
    <scope>NUCLEOTIDE SEQUENCE [LARGE SCALE GENOMIC DNA]</scope>
    <source>
        <strain evidence="5">ATCC MYA-4605 / CBS 113480</strain>
    </source>
</reference>
<dbReference type="EMBL" id="DS995706">
    <property type="protein sequence ID" value="EEQ33413.1"/>
    <property type="molecule type" value="Genomic_DNA"/>
</dbReference>
<keyword evidence="1" id="KW-0238">DNA-binding</keyword>
<feature type="DNA-binding region" description="HMG box" evidence="1">
    <location>
        <begin position="211"/>
        <end position="277"/>
    </location>
</feature>
<gene>
    <name evidence="4" type="ORF">MCYG_06232</name>
</gene>
<sequence length="292" mass="33315">MAFKLTQCGRVAYRRFNSRVLYAPNSGLRPDTIASSYAVKPNIEALFRSLSLSNSYATAATPKTKTKKETSKKPTPPPKRGRPPKSEKEKKAEKKAKEAKIQAKEDLKSLKQAALTPPKPLPTTKFAIFSTGKGPLLESLKEYKNISGFQVEELEQTAEKNASTNRHNLEQWIESYSPLEIKNANQARRKLRRILPTKARSYSAIQDERQVKGPRSAYLLYSMDKQQSTEFSHLPTKERMAEIARSWKNASQSEKEKYKTFQAEDRTRYINEYKSTYGEEPKISESSEAEDH</sequence>